<evidence type="ECO:0000313" key="2">
    <source>
        <dbReference type="EMBL" id="KAA2243572.1"/>
    </source>
</evidence>
<feature type="signal peptide" evidence="1">
    <location>
        <begin position="1"/>
        <end position="20"/>
    </location>
</feature>
<reference evidence="2 3" key="1">
    <citation type="submission" date="2019-09" db="EMBL/GenBank/DDBJ databases">
        <title>Chitinophaga ginsengihumi sp. nov., isolated from soil of ginseng rhizosphere.</title>
        <authorList>
            <person name="Lee J."/>
        </authorList>
    </citation>
    <scope>NUCLEOTIDE SEQUENCE [LARGE SCALE GENOMIC DNA]</scope>
    <source>
        <strain evidence="2 3">BN140078</strain>
    </source>
</reference>
<dbReference type="SUPFAM" id="SSF53474">
    <property type="entry name" value="alpha/beta-Hydrolases"/>
    <property type="match status" value="1"/>
</dbReference>
<keyword evidence="3" id="KW-1185">Reference proteome</keyword>
<comment type="caution">
    <text evidence="2">The sequence shown here is derived from an EMBL/GenBank/DDBJ whole genome shotgun (WGS) entry which is preliminary data.</text>
</comment>
<organism evidence="2 3">
    <name type="scientific">Chitinophaga agrisoli</name>
    <dbReference type="NCBI Taxonomy" id="2607653"/>
    <lineage>
        <taxon>Bacteria</taxon>
        <taxon>Pseudomonadati</taxon>
        <taxon>Bacteroidota</taxon>
        <taxon>Chitinophagia</taxon>
        <taxon>Chitinophagales</taxon>
        <taxon>Chitinophagaceae</taxon>
        <taxon>Chitinophaga</taxon>
    </lineage>
</organism>
<dbReference type="EMBL" id="VUOC01000002">
    <property type="protein sequence ID" value="KAA2243572.1"/>
    <property type="molecule type" value="Genomic_DNA"/>
</dbReference>
<dbReference type="Proteomes" id="UP000324611">
    <property type="component" value="Unassembled WGS sequence"/>
</dbReference>
<protein>
    <submittedName>
        <fullName evidence="2">Uncharacterized protein</fullName>
    </submittedName>
</protein>
<evidence type="ECO:0000256" key="1">
    <source>
        <dbReference type="SAM" id="SignalP"/>
    </source>
</evidence>
<evidence type="ECO:0000313" key="3">
    <source>
        <dbReference type="Proteomes" id="UP000324611"/>
    </source>
</evidence>
<dbReference type="AlphaFoldDB" id="A0A5B2VZ24"/>
<dbReference type="InterPro" id="IPR029058">
    <property type="entry name" value="AB_hydrolase_fold"/>
</dbReference>
<feature type="chain" id="PRO_5022812656" evidence="1">
    <location>
        <begin position="21"/>
        <end position="491"/>
    </location>
</feature>
<gene>
    <name evidence="2" type="ORF">F0L74_13860</name>
</gene>
<proteinExistence type="predicted"/>
<accession>A0A5B2VZ24</accession>
<sequence length="491" mass="55353">MKRLIPLLSLLILLAPSTVAQNSQKIVFDTKDATNYYLAIPPESPVIRGVLVLFCSFGPPESILPETRLPQVTCTNEILTIVASVKGALYLDTATTQRISSILQHVTNRFKVDTSKIAIGAYSYAGSTLLRYTELCYQHPEKFPVRPRAIFTVDGSLDLINMWQWCERQISKSYDPGMTGDARFISNALRQGIGDLKNNLSLYQALTPFNLADTAGNELYLRHTALRLYYDTDINWQLTEKRNSLYDTDIPDATELVNRLLLAGNDKVEFVAATRPGKRNDGRRTPTAMSIVDEPECIQWLKQQLEILDPRTWNPPYYLPTPPNWTSEVFALPPDFAPAISLKGVEHVRFAPGWGELGKADYWTYVYLWWVEGKTAPDAAALQKYLTAYYEGLIGRNIERRNIPKEKLTPVRVSLAPQPGAAGGTRYAGRIDMLDYMAQRPMTLHCVADIKYCAAAGRTAIFFQVSPQESGHPIWKEMQAIPQQFHCEKQP</sequence>
<dbReference type="RefSeq" id="WP_149838447.1">
    <property type="nucleotide sequence ID" value="NZ_VUOC01000002.1"/>
</dbReference>
<reference evidence="2 3" key="2">
    <citation type="submission" date="2019-09" db="EMBL/GenBank/DDBJ databases">
        <authorList>
            <person name="Jin C."/>
        </authorList>
    </citation>
    <scope>NUCLEOTIDE SEQUENCE [LARGE SCALE GENOMIC DNA]</scope>
    <source>
        <strain evidence="2 3">BN140078</strain>
    </source>
</reference>
<name>A0A5B2VZ24_9BACT</name>
<keyword evidence="1" id="KW-0732">Signal</keyword>